<dbReference type="EMBL" id="UOFE01000034">
    <property type="protein sequence ID" value="VAW53393.1"/>
    <property type="molecule type" value="Genomic_DNA"/>
</dbReference>
<gene>
    <name evidence="1" type="ORF">MNBD_GAMMA05-341</name>
</gene>
<sequence>MKIHTAVGQYKASPETLFNLLSKEENLPKWATKFCASIEKRQNDYILTTTNGQELFFKIESNAKTGTIDMAAGPNKEMMWGGPHRVASDNMGGSLFIFTHIQAPGQPDEEFEAGCKGLAEEFEVIRSLVE</sequence>
<evidence type="ECO:0008006" key="2">
    <source>
        <dbReference type="Google" id="ProtNLM"/>
    </source>
</evidence>
<organism evidence="1">
    <name type="scientific">hydrothermal vent metagenome</name>
    <dbReference type="NCBI Taxonomy" id="652676"/>
    <lineage>
        <taxon>unclassified sequences</taxon>
        <taxon>metagenomes</taxon>
        <taxon>ecological metagenomes</taxon>
    </lineage>
</organism>
<proteinExistence type="predicted"/>
<dbReference type="Gene3D" id="3.30.530.20">
    <property type="match status" value="1"/>
</dbReference>
<dbReference type="AlphaFoldDB" id="A0A3B0WM38"/>
<dbReference type="SUPFAM" id="SSF55961">
    <property type="entry name" value="Bet v1-like"/>
    <property type="match status" value="1"/>
</dbReference>
<protein>
    <recommendedName>
        <fullName evidence="2">SRPBCC family protein</fullName>
    </recommendedName>
</protein>
<evidence type="ECO:0000313" key="1">
    <source>
        <dbReference type="EMBL" id="VAW53393.1"/>
    </source>
</evidence>
<dbReference type="InterPro" id="IPR023393">
    <property type="entry name" value="START-like_dom_sf"/>
</dbReference>
<reference evidence="1" key="1">
    <citation type="submission" date="2018-06" db="EMBL/GenBank/DDBJ databases">
        <authorList>
            <person name="Zhirakovskaya E."/>
        </authorList>
    </citation>
    <scope>NUCLEOTIDE SEQUENCE</scope>
</reference>
<accession>A0A3B0WM38</accession>
<name>A0A3B0WM38_9ZZZZ</name>